<evidence type="ECO:0000313" key="2">
    <source>
        <dbReference type="EMBL" id="MBO1359296.1"/>
    </source>
</evidence>
<accession>A0ABS3LTR6</accession>
<feature type="transmembrane region" description="Helical" evidence="1">
    <location>
        <begin position="48"/>
        <end position="70"/>
    </location>
</feature>
<evidence type="ECO:0000256" key="1">
    <source>
        <dbReference type="SAM" id="Phobius"/>
    </source>
</evidence>
<sequence length="160" mass="16790">MAGGTLNRKGVFSMGHSALFFAVHIGATALSGLLFSTLWLVAPGRQRVATGLLALWIPALIFACMTPGWLREAHVPAETAIGSLAQGACISLVAALPSLTVLARAPGDLTRTARGLGADWRARTLLLWLPLLRGRLLFGLGVILVLSAALAAMDLRRVVS</sequence>
<keyword evidence="1" id="KW-0472">Membrane</keyword>
<keyword evidence="1" id="KW-1133">Transmembrane helix</keyword>
<dbReference type="EMBL" id="JAFVMF010000005">
    <property type="protein sequence ID" value="MBO1359296.1"/>
    <property type="molecule type" value="Genomic_DNA"/>
</dbReference>
<comment type="caution">
    <text evidence="2">The sequence shown here is derived from an EMBL/GenBank/DDBJ whole genome shotgun (WGS) entry which is preliminary data.</text>
</comment>
<evidence type="ECO:0000313" key="3">
    <source>
        <dbReference type="Proteomes" id="UP000664771"/>
    </source>
</evidence>
<keyword evidence="3" id="KW-1185">Reference proteome</keyword>
<gene>
    <name evidence="2" type="ORF">J2D73_05735</name>
</gene>
<name>A0ABS3LTR6_9PROT</name>
<feature type="transmembrane region" description="Helical" evidence="1">
    <location>
        <begin position="20"/>
        <end position="41"/>
    </location>
</feature>
<proteinExistence type="predicted"/>
<reference evidence="2 3" key="1">
    <citation type="submission" date="2021-03" db="EMBL/GenBank/DDBJ databases">
        <title>The complete genome sequence of Acetobacter sacchari TBRC 11175.</title>
        <authorList>
            <person name="Charoenyingcharoen P."/>
            <person name="Yukphan P."/>
        </authorList>
    </citation>
    <scope>NUCLEOTIDE SEQUENCE [LARGE SCALE GENOMIC DNA]</scope>
    <source>
        <strain evidence="2 3">TBRC 11175</strain>
    </source>
</reference>
<dbReference type="Proteomes" id="UP000664771">
    <property type="component" value="Unassembled WGS sequence"/>
</dbReference>
<protein>
    <submittedName>
        <fullName evidence="2">Uncharacterized protein</fullName>
    </submittedName>
</protein>
<dbReference type="RefSeq" id="WP_207880211.1">
    <property type="nucleotide sequence ID" value="NZ_JAFVMF010000005.1"/>
</dbReference>
<feature type="transmembrane region" description="Helical" evidence="1">
    <location>
        <begin position="136"/>
        <end position="155"/>
    </location>
</feature>
<organism evidence="2 3">
    <name type="scientific">Acetobacter sacchari</name>
    <dbReference type="NCBI Taxonomy" id="2661687"/>
    <lineage>
        <taxon>Bacteria</taxon>
        <taxon>Pseudomonadati</taxon>
        <taxon>Pseudomonadota</taxon>
        <taxon>Alphaproteobacteria</taxon>
        <taxon>Acetobacterales</taxon>
        <taxon>Acetobacteraceae</taxon>
        <taxon>Acetobacter</taxon>
    </lineage>
</organism>
<keyword evidence="1" id="KW-0812">Transmembrane</keyword>